<dbReference type="CDD" id="cd12148">
    <property type="entry name" value="fungal_TF_MHR"/>
    <property type="match status" value="1"/>
</dbReference>
<name>A0AAD5YHT8_9APHY</name>
<dbReference type="PANTHER" id="PTHR31001:SF56">
    <property type="entry name" value="ZN(2)-C6 FUNGAL-TYPE DOMAIN-CONTAINING PROTEIN"/>
    <property type="match status" value="1"/>
</dbReference>
<feature type="compositionally biased region" description="Low complexity" evidence="3">
    <location>
        <begin position="705"/>
        <end position="719"/>
    </location>
</feature>
<feature type="region of interest" description="Disordered" evidence="3">
    <location>
        <begin position="795"/>
        <end position="832"/>
    </location>
</feature>
<keyword evidence="7" id="KW-1185">Reference proteome</keyword>
<evidence type="ECO:0000313" key="6">
    <source>
        <dbReference type="EMBL" id="KAJ3485876.1"/>
    </source>
</evidence>
<proteinExistence type="predicted"/>
<feature type="region of interest" description="Disordered" evidence="3">
    <location>
        <begin position="653"/>
        <end position="722"/>
    </location>
</feature>
<dbReference type="GO" id="GO:0003677">
    <property type="term" value="F:DNA binding"/>
    <property type="evidence" value="ECO:0007669"/>
    <property type="project" value="InterPro"/>
</dbReference>
<feature type="signal peptide" evidence="4">
    <location>
        <begin position="1"/>
        <end position="18"/>
    </location>
</feature>
<dbReference type="Proteomes" id="UP001212997">
    <property type="component" value="Unassembled WGS sequence"/>
</dbReference>
<evidence type="ECO:0000313" key="7">
    <source>
        <dbReference type="Proteomes" id="UP001212997"/>
    </source>
</evidence>
<gene>
    <name evidence="6" type="ORF">NLI96_g4643</name>
</gene>
<reference evidence="6" key="1">
    <citation type="submission" date="2022-07" db="EMBL/GenBank/DDBJ databases">
        <title>Genome Sequence of Physisporinus lineatus.</title>
        <authorList>
            <person name="Buettner E."/>
        </authorList>
    </citation>
    <scope>NUCLEOTIDE SEQUENCE</scope>
    <source>
        <strain evidence="6">VT162</strain>
    </source>
</reference>
<dbReference type="InterPro" id="IPR007219">
    <property type="entry name" value="XnlR_reg_dom"/>
</dbReference>
<keyword evidence="2" id="KW-0539">Nucleus</keyword>
<dbReference type="AlphaFoldDB" id="A0AAD5YHT8"/>
<accession>A0AAD5YHT8</accession>
<dbReference type="InterPro" id="IPR050613">
    <property type="entry name" value="Sec_Metabolite_Reg"/>
</dbReference>
<feature type="domain" description="Xylanolytic transcriptional activator regulatory" evidence="5">
    <location>
        <begin position="324"/>
        <end position="397"/>
    </location>
</feature>
<feature type="chain" id="PRO_5041945487" description="Xylanolytic transcriptional activator regulatory domain-containing protein" evidence="4">
    <location>
        <begin position="19"/>
        <end position="915"/>
    </location>
</feature>
<dbReference type="GO" id="GO:0008270">
    <property type="term" value="F:zinc ion binding"/>
    <property type="evidence" value="ECO:0007669"/>
    <property type="project" value="InterPro"/>
</dbReference>
<protein>
    <recommendedName>
        <fullName evidence="5">Xylanolytic transcriptional activator regulatory domain-containing protein</fullName>
    </recommendedName>
</protein>
<evidence type="ECO:0000256" key="1">
    <source>
        <dbReference type="ARBA" id="ARBA00004123"/>
    </source>
</evidence>
<dbReference type="Pfam" id="PF04082">
    <property type="entry name" value="Fungal_trans"/>
    <property type="match status" value="1"/>
</dbReference>
<organism evidence="6 7">
    <name type="scientific">Meripilus lineatus</name>
    <dbReference type="NCBI Taxonomy" id="2056292"/>
    <lineage>
        <taxon>Eukaryota</taxon>
        <taxon>Fungi</taxon>
        <taxon>Dikarya</taxon>
        <taxon>Basidiomycota</taxon>
        <taxon>Agaricomycotina</taxon>
        <taxon>Agaricomycetes</taxon>
        <taxon>Polyporales</taxon>
        <taxon>Meripilaceae</taxon>
        <taxon>Meripilus</taxon>
    </lineage>
</organism>
<dbReference type="GO" id="GO:0006351">
    <property type="term" value="P:DNA-templated transcription"/>
    <property type="evidence" value="ECO:0007669"/>
    <property type="project" value="InterPro"/>
</dbReference>
<dbReference type="EMBL" id="JANAWD010000139">
    <property type="protein sequence ID" value="KAJ3485876.1"/>
    <property type="molecule type" value="Genomic_DNA"/>
</dbReference>
<comment type="caution">
    <text evidence="6">The sequence shown here is derived from an EMBL/GenBank/DDBJ whole genome shotgun (WGS) entry which is preliminary data.</text>
</comment>
<dbReference type="GO" id="GO:0005634">
    <property type="term" value="C:nucleus"/>
    <property type="evidence" value="ECO:0007669"/>
    <property type="project" value="UniProtKB-SubCell"/>
</dbReference>
<evidence type="ECO:0000256" key="3">
    <source>
        <dbReference type="SAM" id="MobiDB-lite"/>
    </source>
</evidence>
<feature type="compositionally biased region" description="Low complexity" evidence="3">
    <location>
        <begin position="662"/>
        <end position="691"/>
    </location>
</feature>
<evidence type="ECO:0000256" key="2">
    <source>
        <dbReference type="ARBA" id="ARBA00023242"/>
    </source>
</evidence>
<evidence type="ECO:0000259" key="5">
    <source>
        <dbReference type="SMART" id="SM00906"/>
    </source>
</evidence>
<dbReference type="PANTHER" id="PTHR31001">
    <property type="entry name" value="UNCHARACTERIZED TRANSCRIPTIONAL REGULATORY PROTEIN"/>
    <property type="match status" value="1"/>
</dbReference>
<dbReference type="SMART" id="SM00906">
    <property type="entry name" value="Fungal_trans"/>
    <property type="match status" value="1"/>
</dbReference>
<sequence>MIRCDFLLLSWHLGLSSSATKSFPAALAYEGDALPSAPMVSSRTSPTVRTTSINHHHATAGSLSAGQGTRFILADTDQLHRKIAEMSERIRLLEDALAIFQAGVSSERHPLLRDDLLSINSAPKSGGSENLFMADVFAVGQSQDDPPLEIEVETPTLDPEIAALSAQFPLTDTPNNIEEVLDKLESMLPPQPRAWALCEVYIEHFTWWFRPVKRDELINDILIPIYKARGQTDPEKKTYLPQYGPDSRCPHLLSVLFFVLAVGSLVDLTLPSCSKEAERYYQLARAALSLRSIFDSPEIETVQAVAFMASYHSLASSRYSIESGWAIMSLASRLAQGLGLHRDSAQWKLDPKVVQRRRNLFWEMFICEMFHCMALGRPPSLTRAYIDCELPMDEEQTLGENGEVIGGYWDWRAKFTQSVYTNVVNTLLTAKAPSYETVLDLDKQIRQTMLPPVKLYLKPEEDGYNNPGLCMKSYLMSQYRSIMMLGIHRTFFAQALLDHPANPLRSPYAPSFLAANRCASVLIKSFLHHFERCPDLCGRYWSIWTHAFTAAIILGSTVSRCPSATMAPSSLIELDLAIELFKRGAPQSVRARKALPILRALKEKATRSYQQFRNRHISPTLDIHLSIGPEDGDGSQERLAIFGGQTRVMTSRLLSRRKKQHSSSASTSTTASSNSTSSSTTTTPATSNGTPSNPPGSSPDPPSPTSSASTPSDNSSNSTVPQNVKDAFRDVHPSLVEYLSLFPSNSSLAVVDPSQPLIEPPSLMSSRSASTMSSAVPSPFSSHFPPNTFPITPQSSVSSAFAPPMQSSSSTTPTAADGLSIFSDLPQQPTQPQQSIADLQTLFAMDVGALPESTNPMNMGFSDEVLMNEQWMNLMRDAGIFDSPSSSASVPMNGVEATNGHTPTVRNIFGHEVLF</sequence>
<comment type="subcellular location">
    <subcellularLocation>
        <location evidence="1">Nucleus</location>
    </subcellularLocation>
</comment>
<feature type="compositionally biased region" description="Low complexity" evidence="3">
    <location>
        <begin position="802"/>
        <end position="816"/>
    </location>
</feature>
<evidence type="ECO:0000256" key="4">
    <source>
        <dbReference type="SAM" id="SignalP"/>
    </source>
</evidence>
<keyword evidence="4" id="KW-0732">Signal</keyword>
<feature type="compositionally biased region" description="Pro residues" evidence="3">
    <location>
        <begin position="692"/>
        <end position="704"/>
    </location>
</feature>